<evidence type="ECO:0000256" key="1">
    <source>
        <dbReference type="SAM" id="Phobius"/>
    </source>
</evidence>
<name>A0AAD3SY26_NEPGR</name>
<keyword evidence="3" id="KW-1185">Reference proteome</keyword>
<accession>A0AAD3SY26</accession>
<gene>
    <name evidence="2" type="ORF">Nepgr_021096</name>
</gene>
<reference evidence="2" key="1">
    <citation type="submission" date="2023-05" db="EMBL/GenBank/DDBJ databases">
        <title>Nepenthes gracilis genome sequencing.</title>
        <authorList>
            <person name="Fukushima K."/>
        </authorList>
    </citation>
    <scope>NUCLEOTIDE SEQUENCE</scope>
    <source>
        <strain evidence="2">SING2019-196</strain>
    </source>
</reference>
<feature type="transmembrane region" description="Helical" evidence="1">
    <location>
        <begin position="73"/>
        <end position="93"/>
    </location>
</feature>
<sequence>MEPGNKPSQGESEKLPPRTLRVPLAQKPLISYLKACLAWVAGWFFRQIAIKCRFGVEAGWIYLLSRLHLPDHLLFCSVWSLGQFLCFLLQTLFVGTCLCYCWFDCSAWFVPYAIRISCCILRIQHLPVMGIMPDQLDAGVDADADAHFAT</sequence>
<keyword evidence="1" id="KW-0812">Transmembrane</keyword>
<proteinExistence type="predicted"/>
<feature type="transmembrane region" description="Helical" evidence="1">
    <location>
        <begin position="29"/>
        <end position="45"/>
    </location>
</feature>
<comment type="caution">
    <text evidence="2">The sequence shown here is derived from an EMBL/GenBank/DDBJ whole genome shotgun (WGS) entry which is preliminary data.</text>
</comment>
<dbReference type="EMBL" id="BSYO01000020">
    <property type="protein sequence ID" value="GMH19255.1"/>
    <property type="molecule type" value="Genomic_DNA"/>
</dbReference>
<dbReference type="Proteomes" id="UP001279734">
    <property type="component" value="Unassembled WGS sequence"/>
</dbReference>
<keyword evidence="1" id="KW-1133">Transmembrane helix</keyword>
<evidence type="ECO:0000313" key="3">
    <source>
        <dbReference type="Proteomes" id="UP001279734"/>
    </source>
</evidence>
<organism evidence="2 3">
    <name type="scientific">Nepenthes gracilis</name>
    <name type="common">Slender pitcher plant</name>
    <dbReference type="NCBI Taxonomy" id="150966"/>
    <lineage>
        <taxon>Eukaryota</taxon>
        <taxon>Viridiplantae</taxon>
        <taxon>Streptophyta</taxon>
        <taxon>Embryophyta</taxon>
        <taxon>Tracheophyta</taxon>
        <taxon>Spermatophyta</taxon>
        <taxon>Magnoliopsida</taxon>
        <taxon>eudicotyledons</taxon>
        <taxon>Gunneridae</taxon>
        <taxon>Pentapetalae</taxon>
        <taxon>Caryophyllales</taxon>
        <taxon>Nepenthaceae</taxon>
        <taxon>Nepenthes</taxon>
    </lineage>
</organism>
<evidence type="ECO:0000313" key="2">
    <source>
        <dbReference type="EMBL" id="GMH19255.1"/>
    </source>
</evidence>
<keyword evidence="1" id="KW-0472">Membrane</keyword>
<dbReference type="AlphaFoldDB" id="A0AAD3SY26"/>
<protein>
    <submittedName>
        <fullName evidence="2">Uncharacterized protein</fullName>
    </submittedName>
</protein>